<evidence type="ECO:0000259" key="11">
    <source>
        <dbReference type="PROSITE" id="PS50102"/>
    </source>
</evidence>
<protein>
    <recommendedName>
        <fullName evidence="8">U4/U6 snRNA-associated-splicing factor PRP24</fullName>
    </recommendedName>
</protein>
<dbReference type="Gene3D" id="1.25.40.10">
    <property type="entry name" value="Tetratricopeptide repeat domain"/>
    <property type="match status" value="2"/>
</dbReference>
<dbReference type="Proteomes" id="UP000054342">
    <property type="component" value="Unassembled WGS sequence"/>
</dbReference>
<dbReference type="GO" id="GO:0003723">
    <property type="term" value="F:RNA binding"/>
    <property type="evidence" value="ECO:0007669"/>
    <property type="project" value="UniProtKB-UniRule"/>
</dbReference>
<comment type="subcellular location">
    <subcellularLocation>
        <location evidence="1">Nucleus</location>
    </subcellularLocation>
</comment>
<dbReference type="GO" id="GO:0006397">
    <property type="term" value="P:mRNA processing"/>
    <property type="evidence" value="ECO:0007669"/>
    <property type="project" value="UniProtKB-KW"/>
</dbReference>
<gene>
    <name evidence="12" type="ORF">PV05_09300</name>
</gene>
<proteinExistence type="predicted"/>
<comment type="function">
    <text evidence="7">Functions as a recycling factor of the spliceosome, a machinery that forms on each precursor-messenger RNA (pre-mRNA) and catalyzes the removal of introns. Chaperones the re-annealing of U4 and U6 snRNAs (small nuclear RNAs) released from previous rounds of splicing, an initial step in reforming the U4/U6-U5 tri-snRNP (small nuclear ribonucleoprotein) that can reassemble into another spliceosome complex; this step involves binding U6 and facilitating the unwinding of the U6 internal stem loop, followed by base-pairing of U6 to U4.</text>
</comment>
<reference evidence="12 13" key="1">
    <citation type="submission" date="2015-01" db="EMBL/GenBank/DDBJ databases">
        <title>The Genome Sequence of Exophiala xenobiotica CBS118157.</title>
        <authorList>
            <consortium name="The Broad Institute Genomics Platform"/>
            <person name="Cuomo C."/>
            <person name="de Hoog S."/>
            <person name="Gorbushina A."/>
            <person name="Stielow B."/>
            <person name="Teixiera M."/>
            <person name="Abouelleil A."/>
            <person name="Chapman S.B."/>
            <person name="Priest M."/>
            <person name="Young S.K."/>
            <person name="Wortman J."/>
            <person name="Nusbaum C."/>
            <person name="Birren B."/>
        </authorList>
    </citation>
    <scope>NUCLEOTIDE SEQUENCE [LARGE SCALE GENOMIC DNA]</scope>
    <source>
        <strain evidence="12 13">CBS 118157</strain>
    </source>
</reference>
<feature type="region of interest" description="Disordered" evidence="10">
    <location>
        <begin position="1200"/>
        <end position="1281"/>
    </location>
</feature>
<evidence type="ECO:0000256" key="7">
    <source>
        <dbReference type="ARBA" id="ARBA00093374"/>
    </source>
</evidence>
<dbReference type="PANTHER" id="PTHR23236:SF119">
    <property type="entry name" value="NUCLEAR RNA-BINDING PROTEIN SART-3"/>
    <property type="match status" value="1"/>
</dbReference>
<dbReference type="SMART" id="SM00386">
    <property type="entry name" value="HAT"/>
    <property type="match status" value="4"/>
</dbReference>
<dbReference type="RefSeq" id="XP_013311080.1">
    <property type="nucleotide sequence ID" value="XM_013455626.1"/>
</dbReference>
<feature type="compositionally biased region" description="Polar residues" evidence="10">
    <location>
        <begin position="1098"/>
        <end position="1116"/>
    </location>
</feature>
<evidence type="ECO:0000256" key="6">
    <source>
        <dbReference type="ARBA" id="ARBA00023242"/>
    </source>
</evidence>
<evidence type="ECO:0000256" key="3">
    <source>
        <dbReference type="ARBA" id="ARBA00022737"/>
    </source>
</evidence>
<dbReference type="CDD" id="cd12296">
    <property type="entry name" value="RRM1_Prp24"/>
    <property type="match status" value="1"/>
</dbReference>
<evidence type="ECO:0000256" key="8">
    <source>
        <dbReference type="ARBA" id="ARBA00093627"/>
    </source>
</evidence>
<feature type="domain" description="RRM" evidence="11">
    <location>
        <begin position="845"/>
        <end position="916"/>
    </location>
</feature>
<sequence>MRTAMDINSLLSPSETPRSTSLTPTSTSESVKSPFKHVQRTHSATGSQPAANSPLSRSILPPSSIPAHVRSPSQQPSHSSPLISPVPSGPLSGHFSRSSSSQNIESLAELAAHQQPSRPTPPILSSSGSSESQKSSTGMFPRLASTGATSNPRASFDIAMVETPKQVLRADYTETSLPTESQVRLTELVAYVQEMPSLYEVHREIIKILHQGFVDHIYPSSSPNARRDPRTYELLSELRQARENFDKLFAVGEEQWLDWLQDESILAQTAEERVNVVDKCRRAVEEECGSARLWITYGDWVLHCYKWALDPATDLEGENGEAERLVGREVFDWKLVLDTWAEAVQNTKHDLAQSHEVWDKYMTVRFGDVGQKLSSADAAAALELFQARLHVPHAMWEGTFQAFSTFISANFPAEYENIMSTTLKDSASAKQLLGERDAYESALRQAQASGDQTSEYATFDQYITFERNQEELAKKGRNAKGKRNMKVLQDAESDMVAALYSRAELRFPSVVPIWEAHLDYLVEKSKVGILPLLARATKHCPWSGSLWKQYLLASEIAEDEFDETEKIKHKATSTGLLDAAGVEQALIIYDAWCGYLLRRTKRADSTEEDADVAEMGIRSSIEAVHSLASKQGFGPDFDASFSLQRKYVEYLKSQGRFDNARAQFDDAVADFGKHHKFWLRFYEFELQKGVQMAFIQQGGNERLPTLWSAPFAVGVLKQGLQYPGLDKPEPLVEALLNHCEDYEDADELQNALSLVRKVQTKLNEKRREEALQAEGIVRDSQKAEEQVASRTEEVANGLHIGKRKREDDLQEPDSKKRNTNAVEMQQSVEESAPREEELKRDREHASILVQNLPTNVPETKVRQFFSSCGLVKHVKHLEDENTAVVEFEDADAASFALSRDGREFEGSEISVVLNTGSTLYVTNYPAAADEAFIRNLLRPYGEIINVRFPSLQKNKRRRFCYVEFKLPSEAQAATELDNKEIDGLKIVAKISNPSVRHARTEKKDDGRKVFVGQLPFKATADDVEKLFAKYGKLENIRVPKDANARNRIRGVAFLTFEDSEQAQAALAMNDQEFMGRKITVQRTEESGRTTKNGPRVSKSPSVQVDGETSANSSDPSSVEDRRQRTVAICDVPDTVNESRIQAMAEKAGPVRKVILKTNHQGALIEFETVADAGRAMIELDGHEIDPGRRIRVTTEKEMLQQKAERKQEQFAKRPTLNRPPNTSAQGPVRRPLQPGARKGGHLGQRSAFLMHPDQKKGTVADVQTASGKKTNEDFRNLVKKG</sequence>
<feature type="compositionally biased region" description="Basic and acidic residues" evidence="10">
    <location>
        <begin position="778"/>
        <end position="793"/>
    </location>
</feature>
<evidence type="ECO:0000256" key="5">
    <source>
        <dbReference type="ARBA" id="ARBA00023187"/>
    </source>
</evidence>
<dbReference type="STRING" id="348802.A0A0D2BEB1"/>
<feature type="region of interest" description="Disordered" evidence="10">
    <location>
        <begin position="1"/>
        <end position="151"/>
    </location>
</feature>
<dbReference type="SMART" id="SM00360">
    <property type="entry name" value="RRM"/>
    <property type="match status" value="4"/>
</dbReference>
<keyword evidence="13" id="KW-1185">Reference proteome</keyword>
<feature type="compositionally biased region" description="Polar residues" evidence="10">
    <location>
        <begin position="41"/>
        <end position="51"/>
    </location>
</feature>
<dbReference type="EMBL" id="KN847322">
    <property type="protein sequence ID" value="KIW50496.1"/>
    <property type="molecule type" value="Genomic_DNA"/>
</dbReference>
<feature type="domain" description="RRM" evidence="11">
    <location>
        <begin position="917"/>
        <end position="993"/>
    </location>
</feature>
<dbReference type="Pfam" id="PF16842">
    <property type="entry name" value="RRM_occluded"/>
    <property type="match status" value="1"/>
</dbReference>
<feature type="domain" description="RRM" evidence="11">
    <location>
        <begin position="1124"/>
        <end position="1197"/>
    </location>
</feature>
<dbReference type="OrthoDB" id="360390at2759"/>
<dbReference type="GO" id="GO:0005688">
    <property type="term" value="C:U6 snRNP"/>
    <property type="evidence" value="ECO:0007669"/>
    <property type="project" value="UniProtKB-ARBA"/>
</dbReference>
<evidence type="ECO:0000256" key="4">
    <source>
        <dbReference type="ARBA" id="ARBA00022884"/>
    </source>
</evidence>
<keyword evidence="3" id="KW-0677">Repeat</keyword>
<feature type="compositionally biased region" description="Low complexity" evidence="10">
    <location>
        <begin position="53"/>
        <end position="85"/>
    </location>
</feature>
<accession>A0A0D2BEB1</accession>
<feature type="compositionally biased region" description="Low complexity" evidence="10">
    <location>
        <begin position="9"/>
        <end position="30"/>
    </location>
</feature>
<organism evidence="12 13">
    <name type="scientific">Exophiala xenobiotica</name>
    <dbReference type="NCBI Taxonomy" id="348802"/>
    <lineage>
        <taxon>Eukaryota</taxon>
        <taxon>Fungi</taxon>
        <taxon>Dikarya</taxon>
        <taxon>Ascomycota</taxon>
        <taxon>Pezizomycotina</taxon>
        <taxon>Eurotiomycetes</taxon>
        <taxon>Chaetothyriomycetidae</taxon>
        <taxon>Chaetothyriales</taxon>
        <taxon>Herpotrichiellaceae</taxon>
        <taxon>Exophiala</taxon>
    </lineage>
</organism>
<dbReference type="GO" id="GO:0008380">
    <property type="term" value="P:RNA splicing"/>
    <property type="evidence" value="ECO:0007669"/>
    <property type="project" value="UniProtKB-KW"/>
</dbReference>
<feature type="compositionally biased region" description="Basic and acidic residues" evidence="10">
    <location>
        <begin position="1269"/>
        <end position="1281"/>
    </location>
</feature>
<dbReference type="SUPFAM" id="SSF48452">
    <property type="entry name" value="TPR-like"/>
    <property type="match status" value="1"/>
</dbReference>
<dbReference type="InterPro" id="IPR012677">
    <property type="entry name" value="Nucleotide-bd_a/b_plait_sf"/>
</dbReference>
<feature type="region of interest" description="Disordered" evidence="10">
    <location>
        <begin position="778"/>
        <end position="839"/>
    </location>
</feature>
<dbReference type="InterPro" id="IPR034397">
    <property type="entry name" value="Prp24_RRM1"/>
</dbReference>
<dbReference type="InterPro" id="IPR031766">
    <property type="entry name" value="RRM_occluded"/>
</dbReference>
<keyword evidence="5" id="KW-0508">mRNA splicing</keyword>
<evidence type="ECO:0000256" key="1">
    <source>
        <dbReference type="ARBA" id="ARBA00004123"/>
    </source>
</evidence>
<feature type="compositionally biased region" description="Polar residues" evidence="10">
    <location>
        <begin position="819"/>
        <end position="829"/>
    </location>
</feature>
<feature type="compositionally biased region" description="Basic and acidic residues" evidence="10">
    <location>
        <begin position="804"/>
        <end position="816"/>
    </location>
</feature>
<dbReference type="SUPFAM" id="SSF54928">
    <property type="entry name" value="RNA-binding domain, RBD"/>
    <property type="match status" value="4"/>
</dbReference>
<dbReference type="InterPro" id="IPR003107">
    <property type="entry name" value="HAT"/>
</dbReference>
<dbReference type="Pfam" id="PF00076">
    <property type="entry name" value="RRM_1"/>
    <property type="match status" value="3"/>
</dbReference>
<evidence type="ECO:0000256" key="9">
    <source>
        <dbReference type="PROSITE-ProRule" id="PRU00176"/>
    </source>
</evidence>
<dbReference type="HOGENOM" id="CLU_003925_0_0_1"/>
<keyword evidence="2" id="KW-0507">mRNA processing</keyword>
<dbReference type="PANTHER" id="PTHR23236">
    <property type="entry name" value="EUKARYOTIC TRANSLATION INITIATION FACTOR 4B/4H"/>
    <property type="match status" value="1"/>
</dbReference>
<evidence type="ECO:0000256" key="2">
    <source>
        <dbReference type="ARBA" id="ARBA00022664"/>
    </source>
</evidence>
<dbReference type="FunFam" id="3.30.70.330:FF:000365">
    <property type="entry name" value="U4/U6 snRNA-associated-splicing factor PRP24"/>
    <property type="match status" value="1"/>
</dbReference>
<feature type="compositionally biased region" description="Low complexity" evidence="10">
    <location>
        <begin position="125"/>
        <end position="136"/>
    </location>
</feature>
<feature type="compositionally biased region" description="Basic and acidic residues" evidence="10">
    <location>
        <begin position="1200"/>
        <end position="1211"/>
    </location>
</feature>
<dbReference type="CDD" id="cd12299">
    <property type="entry name" value="RRM4_Prp24"/>
    <property type="match status" value="1"/>
</dbReference>
<feature type="domain" description="RRM" evidence="11">
    <location>
        <begin position="1007"/>
        <end position="1085"/>
    </location>
</feature>
<dbReference type="InterPro" id="IPR011990">
    <property type="entry name" value="TPR-like_helical_dom_sf"/>
</dbReference>
<feature type="region of interest" description="Disordered" evidence="10">
    <location>
        <begin position="1079"/>
        <end position="1124"/>
    </location>
</feature>
<dbReference type="InterPro" id="IPR000504">
    <property type="entry name" value="RRM_dom"/>
</dbReference>
<dbReference type="GeneID" id="25331208"/>
<dbReference type="CDD" id="cd00590">
    <property type="entry name" value="RRM_SF"/>
    <property type="match status" value="1"/>
</dbReference>
<dbReference type="Gene3D" id="3.30.70.330">
    <property type="match status" value="4"/>
</dbReference>
<name>A0A0D2BEB1_9EURO</name>
<keyword evidence="4 9" id="KW-0694">RNA-binding</keyword>
<evidence type="ECO:0000313" key="13">
    <source>
        <dbReference type="Proteomes" id="UP000054342"/>
    </source>
</evidence>
<dbReference type="PROSITE" id="PS50102">
    <property type="entry name" value="RRM"/>
    <property type="match status" value="4"/>
</dbReference>
<dbReference type="InterPro" id="IPR035979">
    <property type="entry name" value="RBD_domain_sf"/>
</dbReference>
<dbReference type="FunFam" id="3.30.70.330:FF:000588">
    <property type="entry name" value="Pre-mRNA splicing factor (Prp24), putative"/>
    <property type="match status" value="1"/>
</dbReference>
<evidence type="ECO:0000313" key="12">
    <source>
        <dbReference type="EMBL" id="KIW50496.1"/>
    </source>
</evidence>
<keyword evidence="6" id="KW-0539">Nucleus</keyword>
<evidence type="ECO:0000256" key="10">
    <source>
        <dbReference type="SAM" id="MobiDB-lite"/>
    </source>
</evidence>
<feature type="compositionally biased region" description="Polar residues" evidence="10">
    <location>
        <begin position="95"/>
        <end position="105"/>
    </location>
</feature>